<dbReference type="InterPro" id="IPR036318">
    <property type="entry name" value="FAD-bd_PCMH-like_sf"/>
</dbReference>
<dbReference type="SUPFAM" id="SSF55103">
    <property type="entry name" value="FAD-linked oxidases, C-terminal domain"/>
    <property type="match status" value="1"/>
</dbReference>
<dbReference type="OrthoDB" id="9811557at2"/>
<gene>
    <name evidence="6" type="ORF">FJQ54_02530</name>
</gene>
<dbReference type="InterPro" id="IPR006094">
    <property type="entry name" value="Oxid_FAD_bind_N"/>
</dbReference>
<dbReference type="InterPro" id="IPR016164">
    <property type="entry name" value="FAD-linked_Oxase-like_C"/>
</dbReference>
<dbReference type="GO" id="GO:0071949">
    <property type="term" value="F:FAD binding"/>
    <property type="evidence" value="ECO:0007669"/>
    <property type="project" value="InterPro"/>
</dbReference>
<comment type="similarity">
    <text evidence="2">Belongs to the FAD-binding oxidoreductase/transferase type 4 family.</text>
</comment>
<dbReference type="PANTHER" id="PTHR43716:SF2">
    <property type="entry name" value="BLL6224 PROTEIN"/>
    <property type="match status" value="1"/>
</dbReference>
<evidence type="ECO:0000256" key="1">
    <source>
        <dbReference type="ARBA" id="ARBA00001974"/>
    </source>
</evidence>
<evidence type="ECO:0000313" key="7">
    <source>
        <dbReference type="Proteomes" id="UP000319897"/>
    </source>
</evidence>
<reference evidence="6 7" key="1">
    <citation type="submission" date="2019-06" db="EMBL/GenBank/DDBJ databases">
        <authorList>
            <person name="Lee I."/>
            <person name="Jang G.I."/>
            <person name="Hwang C.Y."/>
        </authorList>
    </citation>
    <scope>NUCLEOTIDE SEQUENCE [LARGE SCALE GENOMIC DNA]</scope>
    <source>
        <strain evidence="6 7">PAMC 28131</strain>
    </source>
</reference>
<dbReference type="Proteomes" id="UP000319897">
    <property type="component" value="Unassembled WGS sequence"/>
</dbReference>
<accession>A0A501XSV4</accession>
<keyword evidence="4" id="KW-0274">FAD</keyword>
<evidence type="ECO:0000256" key="2">
    <source>
        <dbReference type="ARBA" id="ARBA00008000"/>
    </source>
</evidence>
<dbReference type="Pfam" id="PF01565">
    <property type="entry name" value="FAD_binding_4"/>
    <property type="match status" value="1"/>
</dbReference>
<dbReference type="RefSeq" id="WP_140926807.1">
    <property type="nucleotide sequence ID" value="NZ_VFSU01000011.1"/>
</dbReference>
<evidence type="ECO:0000313" key="6">
    <source>
        <dbReference type="EMBL" id="TPE63748.1"/>
    </source>
</evidence>
<dbReference type="InterPro" id="IPR004113">
    <property type="entry name" value="FAD-bd_oxidored_4_C"/>
</dbReference>
<name>A0A501XSV4_9SPHN</name>
<feature type="domain" description="FAD-binding PCMH-type" evidence="5">
    <location>
        <begin position="34"/>
        <end position="217"/>
    </location>
</feature>
<comment type="cofactor">
    <cofactor evidence="1">
        <name>FAD</name>
        <dbReference type="ChEBI" id="CHEBI:57692"/>
    </cofactor>
</comment>
<keyword evidence="7" id="KW-1185">Reference proteome</keyword>
<protein>
    <submittedName>
        <fullName evidence="6">FAD-binding oxidoreductase</fullName>
    </submittedName>
</protein>
<proteinExistence type="inferred from homology"/>
<dbReference type="PANTHER" id="PTHR43716">
    <property type="entry name" value="D-2-HYDROXYGLUTARATE DEHYDROGENASE, MITOCHONDRIAL"/>
    <property type="match status" value="1"/>
</dbReference>
<dbReference type="PROSITE" id="PS51387">
    <property type="entry name" value="FAD_PCMH"/>
    <property type="match status" value="1"/>
</dbReference>
<dbReference type="InterPro" id="IPR016171">
    <property type="entry name" value="Vanillyl_alc_oxidase_C-sub2"/>
</dbReference>
<dbReference type="InterPro" id="IPR016166">
    <property type="entry name" value="FAD-bd_PCMH"/>
</dbReference>
<dbReference type="InterPro" id="IPR016169">
    <property type="entry name" value="FAD-bd_PCMH_sub2"/>
</dbReference>
<evidence type="ECO:0000256" key="3">
    <source>
        <dbReference type="ARBA" id="ARBA00022630"/>
    </source>
</evidence>
<dbReference type="EMBL" id="VFSU01000011">
    <property type="protein sequence ID" value="TPE63748.1"/>
    <property type="molecule type" value="Genomic_DNA"/>
</dbReference>
<dbReference type="InterPro" id="IPR051264">
    <property type="entry name" value="FAD-oxidored/transferase_4"/>
</dbReference>
<dbReference type="GO" id="GO:0022904">
    <property type="term" value="P:respiratory electron transport chain"/>
    <property type="evidence" value="ECO:0007669"/>
    <property type="project" value="TreeGrafter"/>
</dbReference>
<evidence type="ECO:0000256" key="4">
    <source>
        <dbReference type="ARBA" id="ARBA00022827"/>
    </source>
</evidence>
<keyword evidence="3" id="KW-0285">Flavoprotein</keyword>
<sequence>MSSLSPALAELPADIVRTAPDDLAPHLTDWRGQKTGSADALLLPRSTAEVVAIVEWAGRHGVGLVPQGGNTGLVGGGVPEPAPHGPAVILSLRRMNAIESIDPAGLVLVAGAGAILANVHEAAEQAGCRFPLSLGAKGSATIGGLVSTNAGGVQVLRHGTMRALVLGLEAVLPDGSVLDQLSALRKDNSGYDLKQLLIGAEGTLGVVTRVALRLSPALVARSTGWVGLDSPEQALAVLKRLRAEAGETVESFELIAAEALELTLHHMPALKSPLQGKHRYHVLIELGGPSDMLESVLMAAIEAGEAEDAAIAASDAQAEAMWLIRETIPEAEKRDGGSIKNDISVAVADIPAFHAEAVQMLEAAYPGTRPFVFGHLGDGNLHWNILPPPGAQPLWLKQEGEQARHLLHDLIAQHQGSISAEHGIGTLKAAELARLGNPAKLAAMRAIKSALDPQGIMNPAKLFA</sequence>
<dbReference type="Gene3D" id="3.30.465.10">
    <property type="match status" value="1"/>
</dbReference>
<dbReference type="Gene3D" id="3.30.70.2740">
    <property type="match status" value="1"/>
</dbReference>
<comment type="caution">
    <text evidence="6">The sequence shown here is derived from an EMBL/GenBank/DDBJ whole genome shotgun (WGS) entry which is preliminary data.</text>
</comment>
<dbReference type="Gene3D" id="1.10.45.10">
    <property type="entry name" value="Vanillyl-alcohol Oxidase, Chain A, domain 4"/>
    <property type="match status" value="1"/>
</dbReference>
<dbReference type="AlphaFoldDB" id="A0A501XSV4"/>
<dbReference type="FunFam" id="1.10.45.10:FF:000001">
    <property type="entry name" value="D-lactate dehydrogenase mitochondrial"/>
    <property type="match status" value="1"/>
</dbReference>
<dbReference type="Pfam" id="PF02913">
    <property type="entry name" value="FAD-oxidase_C"/>
    <property type="match status" value="1"/>
</dbReference>
<dbReference type="Gene3D" id="3.30.70.2190">
    <property type="match status" value="1"/>
</dbReference>
<evidence type="ECO:0000259" key="5">
    <source>
        <dbReference type="PROSITE" id="PS51387"/>
    </source>
</evidence>
<dbReference type="SUPFAM" id="SSF56176">
    <property type="entry name" value="FAD-binding/transporter-associated domain-like"/>
    <property type="match status" value="1"/>
</dbReference>
<organism evidence="6 7">
    <name type="scientific">Sandaracinobacter neustonicus</name>
    <dbReference type="NCBI Taxonomy" id="1715348"/>
    <lineage>
        <taxon>Bacteria</taxon>
        <taxon>Pseudomonadati</taxon>
        <taxon>Pseudomonadota</taxon>
        <taxon>Alphaproteobacteria</taxon>
        <taxon>Sphingomonadales</taxon>
        <taxon>Sphingosinicellaceae</taxon>
        <taxon>Sandaracinobacter</taxon>
    </lineage>
</organism>
<dbReference type="GO" id="GO:0003824">
    <property type="term" value="F:catalytic activity"/>
    <property type="evidence" value="ECO:0007669"/>
    <property type="project" value="InterPro"/>
</dbReference>